<keyword evidence="4" id="KW-0862">Zinc</keyword>
<dbReference type="GO" id="GO:0010078">
    <property type="term" value="P:maintenance of root meristem identity"/>
    <property type="evidence" value="ECO:0007669"/>
    <property type="project" value="TreeGrafter"/>
</dbReference>
<dbReference type="GO" id="GO:0010468">
    <property type="term" value="P:regulation of gene expression"/>
    <property type="evidence" value="ECO:0007669"/>
    <property type="project" value="TreeGrafter"/>
</dbReference>
<feature type="domain" description="Oberon-like PHD finger" evidence="9">
    <location>
        <begin position="414"/>
        <end position="537"/>
    </location>
</feature>
<dbReference type="Pfam" id="PF07227">
    <property type="entry name" value="PHD_Oberon"/>
    <property type="match status" value="1"/>
</dbReference>
<evidence type="ECO:0000259" key="10">
    <source>
        <dbReference type="Pfam" id="PF16312"/>
    </source>
</evidence>
<evidence type="ECO:0000259" key="9">
    <source>
        <dbReference type="Pfam" id="PF07227"/>
    </source>
</evidence>
<evidence type="ECO:0000256" key="6">
    <source>
        <dbReference type="ARBA" id="ARBA00023242"/>
    </source>
</evidence>
<accession>A0AAX6FFB9</accession>
<feature type="compositionally biased region" description="Polar residues" evidence="8">
    <location>
        <begin position="60"/>
        <end position="78"/>
    </location>
</feature>
<feature type="domain" description="Oberon coiled-coil region" evidence="10">
    <location>
        <begin position="676"/>
        <end position="773"/>
    </location>
</feature>
<dbReference type="PANTHER" id="PTHR21736:SF38">
    <property type="entry name" value="PROTEIN OBERON 3"/>
    <property type="match status" value="1"/>
</dbReference>
<dbReference type="GO" id="GO:0010492">
    <property type="term" value="P:maintenance of shoot apical meristem identity"/>
    <property type="evidence" value="ECO:0007669"/>
    <property type="project" value="TreeGrafter"/>
</dbReference>
<feature type="region of interest" description="Disordered" evidence="8">
    <location>
        <begin position="1"/>
        <end position="78"/>
    </location>
</feature>
<organism evidence="11 12">
    <name type="scientific">Iris pallida</name>
    <name type="common">Sweet iris</name>
    <dbReference type="NCBI Taxonomy" id="29817"/>
    <lineage>
        <taxon>Eukaryota</taxon>
        <taxon>Viridiplantae</taxon>
        <taxon>Streptophyta</taxon>
        <taxon>Embryophyta</taxon>
        <taxon>Tracheophyta</taxon>
        <taxon>Spermatophyta</taxon>
        <taxon>Magnoliopsida</taxon>
        <taxon>Liliopsida</taxon>
        <taxon>Asparagales</taxon>
        <taxon>Iridaceae</taxon>
        <taxon>Iridoideae</taxon>
        <taxon>Irideae</taxon>
        <taxon>Iris</taxon>
    </lineage>
</organism>
<evidence type="ECO:0000313" key="11">
    <source>
        <dbReference type="EMBL" id="KAJ6814913.1"/>
    </source>
</evidence>
<keyword evidence="6" id="KW-0539">Nucleus</keyword>
<feature type="coiled-coil region" evidence="7">
    <location>
        <begin position="704"/>
        <end position="782"/>
    </location>
</feature>
<comment type="caution">
    <text evidence="11">The sequence shown here is derived from an EMBL/GenBank/DDBJ whole genome shotgun (WGS) entry which is preliminary data.</text>
</comment>
<evidence type="ECO:0000256" key="4">
    <source>
        <dbReference type="ARBA" id="ARBA00022833"/>
    </source>
</evidence>
<dbReference type="InterPro" id="IPR032881">
    <property type="entry name" value="Oberon-like_PHD"/>
</dbReference>
<evidence type="ECO:0000256" key="7">
    <source>
        <dbReference type="SAM" id="Coils"/>
    </source>
</evidence>
<protein>
    <submittedName>
        <fullName evidence="11">Protein OBERON 3-like</fullName>
    </submittedName>
</protein>
<feature type="compositionally biased region" description="Low complexity" evidence="8">
    <location>
        <begin position="23"/>
        <end position="40"/>
    </location>
</feature>
<dbReference type="InterPro" id="IPR004082">
    <property type="entry name" value="OBERON"/>
</dbReference>
<dbReference type="GO" id="GO:0008270">
    <property type="term" value="F:zinc ion binding"/>
    <property type="evidence" value="ECO:0007669"/>
    <property type="project" value="UniProtKB-KW"/>
</dbReference>
<dbReference type="AlphaFoldDB" id="A0AAX6FFB9"/>
<keyword evidence="12" id="KW-1185">Reference proteome</keyword>
<sequence>MSQEEEERERSRALETLIYRNRSLSPSSPSSLSAMILESNPPKDSDSSQSDPNPDPKPSATASGDAQPSSSADPITTQELTLSYLCDNPKLGFPEKAPETLTLTLDKSKSKGKEIAPIERDFLKLKREFASSAAAAADSSAEPDGREKKVKIESLNLSLSLTNSAPSAAAAAAPASSMRTANSEDFAPSLSYSQSVPFSHNPSCSLTRCSTENYSMSKENDQIWYAGEGTNGSVHSRFKPVGDGNTITFANPNGENTNGIGGSNSVFRAAGSDSISFFPSELPPARTGKAAPSLESGRMGSSMLTRPDRVLRELVSDSVSQMAQVLQDFPKESLDSLKECLRNLMDAAERKEEFFTLQRRLERRSDLTVETLSRATKVQLEILVAIKTGIVGFLSGKTRISSKELVEIFLMMRCKNLQCKSQLPVEDCECKFCTTEKGFCSACMCPICLKFDCAWNTCSWVGCDVCSHWCHALCGLEKNIIRPGPNQKLDNGMTEMQFMCPGCNHASEMFGFVKEVFTCCAKNWGIDTLMKELDCVKNIFQVSEDFEGKELEKKAREMLSKLSKNQISPIDACNGMLHFFKYGVSDLSVTGSSSKNILATRPSTLADVPPLPPQQPKTVPPISTFSLTKPSTSILETNIVDILKPERILVEPKPKPKAKPIADEPHFALPPPKEEDAGCQSLETLVRFKEAEAKLFQRLADDARKEVEGYRRIARAKLEKLEEEYAAKLARLCLQEAEERRRKKLEELKFLESSHCDYQNMKVRMQADIASLLQRMEATKKQWV</sequence>
<comment type="subcellular location">
    <subcellularLocation>
        <location evidence="1">Nucleus</location>
    </subcellularLocation>
</comment>
<dbReference type="CDD" id="cd15612">
    <property type="entry name" value="PHD_OBE1_like"/>
    <property type="match status" value="1"/>
</dbReference>
<evidence type="ECO:0000256" key="2">
    <source>
        <dbReference type="ARBA" id="ARBA00022723"/>
    </source>
</evidence>
<dbReference type="Proteomes" id="UP001140949">
    <property type="component" value="Unassembled WGS sequence"/>
</dbReference>
<keyword evidence="2" id="KW-0479">Metal-binding</keyword>
<evidence type="ECO:0000256" key="5">
    <source>
        <dbReference type="ARBA" id="ARBA00023054"/>
    </source>
</evidence>
<name>A0AAX6FFB9_IRIPA</name>
<dbReference type="PANTHER" id="PTHR21736">
    <property type="entry name" value="VERNALIZATION-INSENSITIVE PROTEIN 3"/>
    <property type="match status" value="1"/>
</dbReference>
<keyword evidence="5 7" id="KW-0175">Coiled coil</keyword>
<dbReference type="Pfam" id="PF16312">
    <property type="entry name" value="Oberon_cc"/>
    <property type="match status" value="1"/>
</dbReference>
<reference evidence="11" key="2">
    <citation type="submission" date="2023-04" db="EMBL/GenBank/DDBJ databases">
        <authorList>
            <person name="Bruccoleri R.E."/>
            <person name="Oakeley E.J."/>
            <person name="Faust A.-M."/>
            <person name="Dessus-Babus S."/>
            <person name="Altorfer M."/>
            <person name="Burckhardt D."/>
            <person name="Oertli M."/>
            <person name="Naumann U."/>
            <person name="Petersen F."/>
            <person name="Wong J."/>
        </authorList>
    </citation>
    <scope>NUCLEOTIDE SEQUENCE</scope>
    <source>
        <strain evidence="11">GSM-AAB239-AS_SAM_17_03QT</strain>
        <tissue evidence="11">Leaf</tissue>
    </source>
</reference>
<evidence type="ECO:0000313" key="12">
    <source>
        <dbReference type="Proteomes" id="UP001140949"/>
    </source>
</evidence>
<evidence type="ECO:0000256" key="3">
    <source>
        <dbReference type="ARBA" id="ARBA00022771"/>
    </source>
</evidence>
<dbReference type="InterPro" id="IPR032535">
    <property type="entry name" value="Oberon_CC"/>
</dbReference>
<dbReference type="GO" id="GO:0010071">
    <property type="term" value="P:root meristem specification"/>
    <property type="evidence" value="ECO:0007669"/>
    <property type="project" value="TreeGrafter"/>
</dbReference>
<dbReference type="PRINTS" id="PR01544">
    <property type="entry name" value="ARATH130DUF"/>
</dbReference>
<dbReference type="InterPro" id="IPR047578">
    <property type="entry name" value="OBE1-like_PHD"/>
</dbReference>
<proteinExistence type="predicted"/>
<feature type="region of interest" description="Disordered" evidence="8">
    <location>
        <begin position="278"/>
        <end position="302"/>
    </location>
</feature>
<evidence type="ECO:0000256" key="8">
    <source>
        <dbReference type="SAM" id="MobiDB-lite"/>
    </source>
</evidence>
<keyword evidence="3" id="KW-0863">Zinc-finger</keyword>
<dbReference type="EMBL" id="JANAVB010029476">
    <property type="protein sequence ID" value="KAJ6814913.1"/>
    <property type="molecule type" value="Genomic_DNA"/>
</dbReference>
<reference evidence="11" key="1">
    <citation type="journal article" date="2023" name="GigaByte">
        <title>Genome assembly of the bearded iris, Iris pallida Lam.</title>
        <authorList>
            <person name="Bruccoleri R.E."/>
            <person name="Oakeley E.J."/>
            <person name="Faust A.M.E."/>
            <person name="Altorfer M."/>
            <person name="Dessus-Babus S."/>
            <person name="Burckhardt D."/>
            <person name="Oertli M."/>
            <person name="Naumann U."/>
            <person name="Petersen F."/>
            <person name="Wong J."/>
        </authorList>
    </citation>
    <scope>NUCLEOTIDE SEQUENCE</scope>
    <source>
        <strain evidence="11">GSM-AAB239-AS_SAM_17_03QT</strain>
    </source>
</reference>
<evidence type="ECO:0000256" key="1">
    <source>
        <dbReference type="ARBA" id="ARBA00004123"/>
    </source>
</evidence>
<gene>
    <name evidence="11" type="ORF">M6B38_136690</name>
</gene>
<dbReference type="GO" id="GO:0005634">
    <property type="term" value="C:nucleus"/>
    <property type="evidence" value="ECO:0007669"/>
    <property type="project" value="UniProtKB-SubCell"/>
</dbReference>